<dbReference type="GO" id="GO:0000045">
    <property type="term" value="P:autophagosome assembly"/>
    <property type="evidence" value="ECO:0007669"/>
    <property type="project" value="TreeGrafter"/>
</dbReference>
<dbReference type="GO" id="GO:0045324">
    <property type="term" value="P:late endosome to vacuole transport"/>
    <property type="evidence" value="ECO:0007669"/>
    <property type="project" value="TreeGrafter"/>
</dbReference>
<dbReference type="InterPro" id="IPR040455">
    <property type="entry name" value="Atg6_BARA"/>
</dbReference>
<dbReference type="OrthoDB" id="20368at2759"/>
<feature type="compositionally biased region" description="Low complexity" evidence="3">
    <location>
        <begin position="106"/>
        <end position="126"/>
    </location>
</feature>
<dbReference type="InterPro" id="IPR007243">
    <property type="entry name" value="Atg6/Beclin"/>
</dbReference>
<evidence type="ECO:0000313" key="6">
    <source>
        <dbReference type="Proteomes" id="UP000018050"/>
    </source>
</evidence>
<dbReference type="GO" id="GO:0000407">
    <property type="term" value="C:phagophore assembly site"/>
    <property type="evidence" value="ECO:0007669"/>
    <property type="project" value="TreeGrafter"/>
</dbReference>
<name>U6GD20_EIMAC</name>
<proteinExistence type="inferred from homology"/>
<evidence type="ECO:0000259" key="4">
    <source>
        <dbReference type="Pfam" id="PF04111"/>
    </source>
</evidence>
<accession>U6GD20</accession>
<keyword evidence="6" id="KW-1185">Reference proteome</keyword>
<dbReference type="EMBL" id="HG670669">
    <property type="protein sequence ID" value="CDI77447.1"/>
    <property type="molecule type" value="Genomic_DNA"/>
</dbReference>
<evidence type="ECO:0000256" key="1">
    <source>
        <dbReference type="ARBA" id="ARBA00005965"/>
    </source>
</evidence>
<dbReference type="GO" id="GO:0043548">
    <property type="term" value="F:phosphatidylinositol 3-kinase binding"/>
    <property type="evidence" value="ECO:0007669"/>
    <property type="project" value="TreeGrafter"/>
</dbReference>
<dbReference type="GO" id="GO:0034272">
    <property type="term" value="C:phosphatidylinositol 3-kinase complex, class III, type II"/>
    <property type="evidence" value="ECO:0007669"/>
    <property type="project" value="TreeGrafter"/>
</dbReference>
<gene>
    <name evidence="5" type="ORF">EAH_00024660</name>
</gene>
<dbReference type="GeneID" id="25270536"/>
<feature type="compositionally biased region" description="Low complexity" evidence="3">
    <location>
        <begin position="86"/>
        <end position="95"/>
    </location>
</feature>
<dbReference type="GO" id="GO:0000423">
    <property type="term" value="P:mitophagy"/>
    <property type="evidence" value="ECO:0007669"/>
    <property type="project" value="TreeGrafter"/>
</dbReference>
<dbReference type="PANTHER" id="PTHR12768">
    <property type="entry name" value="BECLIN 1"/>
    <property type="match status" value="1"/>
</dbReference>
<sequence length="528" mass="59517">MEPPSSPLQPLPTASFICESCSRHVVVVLDSSAQLLNTPLQTGRQLKREASLPAGAEHPLQLQFHDIDESQFYLNKAGATLPPPDDAAASAPLQQPPQADLQQLQPPAFSANESSSSLSASCAPSPFAEAADPSGPPLPGEEGAETDSVMMYPLCAACLDADIAEVEPSTAHEKRLIRKYEKALRRLQRRFPARAVLSKEEAEAEAATDAADSAVVELRQLEEEERKLEAEISSIEACTAQKEVQKRAIVAELAELHMWHVEFWLLYTNHWLRMMRHGERKRAMERLFVYIGSELRRLKRLNVVTDAFHIWTYKFLPSINKCRIDVFYRKCQAHPSNYRLVPRGQFSFLIRQESAQLQVWSSGLLIRLYGLGVEGWHLGCCRKEDGVVLPLHGGGGEVGLSRFFYSNKRFDSAMMAYLECVKESKPGGFIGVFVCAQCALQLFDLLVTAAEDRSKERAICPLLPFPELPYEIEGDRVGGFSIRLQLNQDERWTKALKLLLIDMKWLLEYIEREPPRILKLVPMQRQQY</sequence>
<dbReference type="GO" id="GO:0034271">
    <property type="term" value="C:phosphatidylinositol 3-kinase complex, class III, type I"/>
    <property type="evidence" value="ECO:0007669"/>
    <property type="project" value="TreeGrafter"/>
</dbReference>
<dbReference type="Pfam" id="PF04111">
    <property type="entry name" value="APG6"/>
    <property type="match status" value="1"/>
</dbReference>
<reference evidence="5" key="2">
    <citation type="submission" date="2013-10" db="EMBL/GenBank/DDBJ databases">
        <authorList>
            <person name="Aslett M."/>
        </authorList>
    </citation>
    <scope>NUCLEOTIDE SEQUENCE</scope>
    <source>
        <strain evidence="5">Houghton</strain>
    </source>
</reference>
<dbReference type="PANTHER" id="PTHR12768:SF4">
    <property type="entry name" value="BECLIN-1"/>
    <property type="match status" value="1"/>
</dbReference>
<organism evidence="5 6">
    <name type="scientific">Eimeria acervulina</name>
    <name type="common">Coccidian parasite</name>
    <dbReference type="NCBI Taxonomy" id="5801"/>
    <lineage>
        <taxon>Eukaryota</taxon>
        <taxon>Sar</taxon>
        <taxon>Alveolata</taxon>
        <taxon>Apicomplexa</taxon>
        <taxon>Conoidasida</taxon>
        <taxon>Coccidia</taxon>
        <taxon>Eucoccidiorida</taxon>
        <taxon>Eimeriorina</taxon>
        <taxon>Eimeriidae</taxon>
        <taxon>Eimeria</taxon>
    </lineage>
</organism>
<dbReference type="Gene3D" id="1.10.418.40">
    <property type="entry name" value="Autophagy protein 6/Beclin 1"/>
    <property type="match status" value="2"/>
</dbReference>
<dbReference type="InterPro" id="IPR038274">
    <property type="entry name" value="Atg6/Beclin_C_sf"/>
</dbReference>
<protein>
    <submittedName>
        <fullName evidence="5">Beclin 1, putative</fullName>
    </submittedName>
</protein>
<evidence type="ECO:0000256" key="2">
    <source>
        <dbReference type="SAM" id="Coils"/>
    </source>
</evidence>
<dbReference type="OMA" id="WTKAMKC"/>
<dbReference type="RefSeq" id="XP_013252193.1">
    <property type="nucleotide sequence ID" value="XM_013396739.1"/>
</dbReference>
<evidence type="ECO:0000256" key="3">
    <source>
        <dbReference type="SAM" id="MobiDB-lite"/>
    </source>
</evidence>
<feature type="coiled-coil region" evidence="2">
    <location>
        <begin position="170"/>
        <end position="241"/>
    </location>
</feature>
<dbReference type="VEuPathDB" id="ToxoDB:EAH_00024660"/>
<feature type="region of interest" description="Disordered" evidence="3">
    <location>
        <begin position="76"/>
        <end position="95"/>
    </location>
</feature>
<keyword evidence="2" id="KW-0175">Coiled coil</keyword>
<feature type="region of interest" description="Disordered" evidence="3">
    <location>
        <begin position="106"/>
        <end position="145"/>
    </location>
</feature>
<feature type="domain" description="Atg6 BARA" evidence="4">
    <location>
        <begin position="328"/>
        <end position="510"/>
    </location>
</feature>
<dbReference type="GO" id="GO:0006995">
    <property type="term" value="P:cellular response to nitrogen starvation"/>
    <property type="evidence" value="ECO:0007669"/>
    <property type="project" value="TreeGrafter"/>
</dbReference>
<reference evidence="5" key="1">
    <citation type="submission" date="2013-10" db="EMBL/GenBank/DDBJ databases">
        <title>Genomic analysis of the causative agents of coccidiosis in chickens.</title>
        <authorList>
            <person name="Reid A.J."/>
            <person name="Blake D."/>
            <person name="Billington K."/>
            <person name="Browne H."/>
            <person name="Dunn M."/>
            <person name="Hung S."/>
            <person name="Kawahara F."/>
            <person name="Miranda-Saavedra D."/>
            <person name="Mourier T."/>
            <person name="Nagra H."/>
            <person name="Otto T.D."/>
            <person name="Rawlings N."/>
            <person name="Sanchez A."/>
            <person name="Sanders M."/>
            <person name="Subramaniam C."/>
            <person name="Tay Y."/>
            <person name="Dear P."/>
            <person name="Doerig C."/>
            <person name="Gruber A."/>
            <person name="Parkinson J."/>
            <person name="Shirley M."/>
            <person name="Wan K.L."/>
            <person name="Berriman M."/>
            <person name="Tomley F."/>
            <person name="Pain A."/>
        </authorList>
    </citation>
    <scope>NUCLEOTIDE SEQUENCE</scope>
    <source>
        <strain evidence="5">Houghton</strain>
    </source>
</reference>
<evidence type="ECO:0000313" key="5">
    <source>
        <dbReference type="EMBL" id="CDI77447.1"/>
    </source>
</evidence>
<dbReference type="GO" id="GO:0030674">
    <property type="term" value="F:protein-macromolecule adaptor activity"/>
    <property type="evidence" value="ECO:0007669"/>
    <property type="project" value="TreeGrafter"/>
</dbReference>
<comment type="similarity">
    <text evidence="1">Belongs to the beclin family.</text>
</comment>
<dbReference type="AlphaFoldDB" id="U6GD20"/>
<dbReference type="Proteomes" id="UP000018050">
    <property type="component" value="Unassembled WGS sequence"/>
</dbReference>